<dbReference type="Proteomes" id="UP000178401">
    <property type="component" value="Unassembled WGS sequence"/>
</dbReference>
<dbReference type="AlphaFoldDB" id="A0A1F7XMX8"/>
<keyword evidence="1" id="KW-1133">Transmembrane helix</keyword>
<organism evidence="2 3">
    <name type="scientific">Candidatus Woesebacteria bacterium RBG_19FT_COMBO_37_29</name>
    <dbReference type="NCBI Taxonomy" id="1802486"/>
    <lineage>
        <taxon>Bacteria</taxon>
        <taxon>Candidatus Woeseibacteriota</taxon>
    </lineage>
</organism>
<keyword evidence="1" id="KW-0812">Transmembrane</keyword>
<proteinExistence type="predicted"/>
<gene>
    <name evidence="2" type="ORF">A2V55_01085</name>
</gene>
<dbReference type="EMBL" id="MGFY01000021">
    <property type="protein sequence ID" value="OGM16422.1"/>
    <property type="molecule type" value="Genomic_DNA"/>
</dbReference>
<comment type="caution">
    <text evidence="2">The sequence shown here is derived from an EMBL/GenBank/DDBJ whole genome shotgun (WGS) entry which is preliminary data.</text>
</comment>
<accession>A0A1F7XMX8</accession>
<evidence type="ECO:0000256" key="1">
    <source>
        <dbReference type="SAM" id="Phobius"/>
    </source>
</evidence>
<reference evidence="2 3" key="1">
    <citation type="journal article" date="2016" name="Nat. Commun.">
        <title>Thousands of microbial genomes shed light on interconnected biogeochemical processes in an aquifer system.</title>
        <authorList>
            <person name="Anantharaman K."/>
            <person name="Brown C.T."/>
            <person name="Hug L.A."/>
            <person name="Sharon I."/>
            <person name="Castelle C.J."/>
            <person name="Probst A.J."/>
            <person name="Thomas B.C."/>
            <person name="Singh A."/>
            <person name="Wilkins M.J."/>
            <person name="Karaoz U."/>
            <person name="Brodie E.L."/>
            <person name="Williams K.H."/>
            <person name="Hubbard S.S."/>
            <person name="Banfield J.F."/>
        </authorList>
    </citation>
    <scope>NUCLEOTIDE SEQUENCE [LARGE SCALE GENOMIC DNA]</scope>
</reference>
<evidence type="ECO:0000313" key="3">
    <source>
        <dbReference type="Proteomes" id="UP000178401"/>
    </source>
</evidence>
<keyword evidence="1" id="KW-0472">Membrane</keyword>
<evidence type="ECO:0000313" key="2">
    <source>
        <dbReference type="EMBL" id="OGM16422.1"/>
    </source>
</evidence>
<name>A0A1F7XMX8_9BACT</name>
<sequence>MKRGFVNILVLVLFFIFIAFIVWQYILFKSESMSCEASSKFISSCSLGTYCLPSIKSGIVTGYCKPYLNFLFDTFNLRLPF</sequence>
<protein>
    <submittedName>
        <fullName evidence="2">Uncharacterized protein</fullName>
    </submittedName>
</protein>
<feature type="transmembrane region" description="Helical" evidence="1">
    <location>
        <begin position="6"/>
        <end position="28"/>
    </location>
</feature>